<name>A0A831WP08_PROAE</name>
<comment type="caution">
    <text evidence="9">The sequence shown here is derived from an EMBL/GenBank/DDBJ whole genome shotgun (WGS) entry which is preliminary data.</text>
</comment>
<proteinExistence type="inferred from homology"/>
<reference evidence="9" key="1">
    <citation type="journal article" date="2020" name="mSystems">
        <title>Genome- and Community-Level Interaction Insights into Carbon Utilization and Element Cycling Functions of Hydrothermarchaeota in Hydrothermal Sediment.</title>
        <authorList>
            <person name="Zhou Z."/>
            <person name="Liu Y."/>
            <person name="Xu W."/>
            <person name="Pan J."/>
            <person name="Luo Z.H."/>
            <person name="Li M."/>
        </authorList>
    </citation>
    <scope>NUCLEOTIDE SEQUENCE [LARGE SCALE GENOMIC DNA]</scope>
    <source>
        <strain evidence="9">SpSt-1181</strain>
    </source>
</reference>
<accession>A0A831WP08</accession>
<gene>
    <name evidence="9" type="ORF">ENN50_00845</name>
</gene>
<evidence type="ECO:0000259" key="8">
    <source>
        <dbReference type="Pfam" id="PF02687"/>
    </source>
</evidence>
<organism evidence="9">
    <name type="scientific">Prosthecochloris aestuarii</name>
    <dbReference type="NCBI Taxonomy" id="1102"/>
    <lineage>
        <taxon>Bacteria</taxon>
        <taxon>Pseudomonadati</taxon>
        <taxon>Chlorobiota</taxon>
        <taxon>Chlorobiia</taxon>
        <taxon>Chlorobiales</taxon>
        <taxon>Chlorobiaceae</taxon>
        <taxon>Prosthecochloris</taxon>
    </lineage>
</organism>
<feature type="transmembrane region" description="Helical" evidence="7">
    <location>
        <begin position="392"/>
        <end position="412"/>
    </location>
</feature>
<dbReference type="AlphaFoldDB" id="A0A831WP08"/>
<keyword evidence="3" id="KW-1003">Cell membrane</keyword>
<evidence type="ECO:0000256" key="5">
    <source>
        <dbReference type="ARBA" id="ARBA00022989"/>
    </source>
</evidence>
<comment type="subcellular location">
    <subcellularLocation>
        <location evidence="1">Cell membrane</location>
        <topology evidence="1">Multi-pass membrane protein</topology>
    </subcellularLocation>
</comment>
<keyword evidence="6 7" id="KW-0472">Membrane</keyword>
<evidence type="ECO:0000256" key="1">
    <source>
        <dbReference type="ARBA" id="ARBA00004651"/>
    </source>
</evidence>
<dbReference type="InterPro" id="IPR003838">
    <property type="entry name" value="ABC3_permease_C"/>
</dbReference>
<evidence type="ECO:0000256" key="4">
    <source>
        <dbReference type="ARBA" id="ARBA00022692"/>
    </source>
</evidence>
<dbReference type="Pfam" id="PF02687">
    <property type="entry name" value="FtsX"/>
    <property type="match status" value="1"/>
</dbReference>
<dbReference type="Proteomes" id="UP000886335">
    <property type="component" value="Unassembled WGS sequence"/>
</dbReference>
<evidence type="ECO:0000256" key="6">
    <source>
        <dbReference type="ARBA" id="ARBA00023136"/>
    </source>
</evidence>
<dbReference type="PANTHER" id="PTHR30489">
    <property type="entry name" value="LIPOPROTEIN-RELEASING SYSTEM TRANSMEMBRANE PROTEIN LOLE"/>
    <property type="match status" value="1"/>
</dbReference>
<sequence length="428" mass="46925">MRFFNVRQLLFTPGLWIALRFSFARKRFRIINIISAISFAGIVLGVSTLLVVMSVLNGFQQLAWDLFAAVESPVQVLPAESATMQVSDELLDGLESLSGVSSAEPFAEGQAILAVAGGGGELVIVKGMSADAHERLRLQTGRELPLFGDSTVSVGQMLAYQAGISVPQEVKIFSPELISLGLESLSSPWLLPALSFPVARVQSIFSIQRIFNERYVLTSREMARHILLQKEDEFSGIDIWGGGQRAGQQKLITALDTWFEDNSLGHTYRIRPLEEKYRDIFGVMQIEKWVSFSVLMLVILVAALSLTGSLTMTAIDKQKELFYLRCLGLDKPGFLTIFIAEGAMIGTAGTAVGILIAWVICFVQEHTGLIELPSKSAFIIDSYPVVMIWSDFVIVGLTTMAVSFLVSLYPAFKAAAIAERKGLDVKSD</sequence>
<keyword evidence="5 7" id="KW-1133">Transmembrane helix</keyword>
<evidence type="ECO:0000256" key="2">
    <source>
        <dbReference type="ARBA" id="ARBA00005236"/>
    </source>
</evidence>
<feature type="transmembrane region" description="Helical" evidence="7">
    <location>
        <begin position="30"/>
        <end position="56"/>
    </location>
</feature>
<evidence type="ECO:0000256" key="3">
    <source>
        <dbReference type="ARBA" id="ARBA00022475"/>
    </source>
</evidence>
<evidence type="ECO:0000313" key="9">
    <source>
        <dbReference type="EMBL" id="HED30247.1"/>
    </source>
</evidence>
<feature type="transmembrane region" description="Helical" evidence="7">
    <location>
        <begin position="333"/>
        <end position="360"/>
    </location>
</feature>
<comment type="similarity">
    <text evidence="2">Belongs to the ABC-4 integral membrane protein family. LolC/E subfamily.</text>
</comment>
<evidence type="ECO:0000256" key="7">
    <source>
        <dbReference type="SAM" id="Phobius"/>
    </source>
</evidence>
<dbReference type="GO" id="GO:0044874">
    <property type="term" value="P:lipoprotein localization to outer membrane"/>
    <property type="evidence" value="ECO:0007669"/>
    <property type="project" value="TreeGrafter"/>
</dbReference>
<dbReference type="EMBL" id="DSBW01000017">
    <property type="protein sequence ID" value="HED30247.1"/>
    <property type="molecule type" value="Genomic_DNA"/>
</dbReference>
<dbReference type="PANTHER" id="PTHR30489:SF0">
    <property type="entry name" value="LIPOPROTEIN-RELEASING SYSTEM TRANSMEMBRANE PROTEIN LOLE"/>
    <property type="match status" value="1"/>
</dbReference>
<feature type="transmembrane region" description="Helical" evidence="7">
    <location>
        <begin position="289"/>
        <end position="312"/>
    </location>
</feature>
<protein>
    <submittedName>
        <fullName evidence="9">ABC transporter permease</fullName>
    </submittedName>
</protein>
<feature type="domain" description="ABC3 transporter permease C-terminal" evidence="8">
    <location>
        <begin position="293"/>
        <end position="415"/>
    </location>
</feature>
<dbReference type="GO" id="GO:0098797">
    <property type="term" value="C:plasma membrane protein complex"/>
    <property type="evidence" value="ECO:0007669"/>
    <property type="project" value="TreeGrafter"/>
</dbReference>
<keyword evidence="4 7" id="KW-0812">Transmembrane</keyword>
<dbReference type="InterPro" id="IPR051447">
    <property type="entry name" value="Lipoprotein-release_system"/>
</dbReference>